<dbReference type="RefSeq" id="WP_039370714.1">
    <property type="nucleotide sequence ID" value="NZ_PGEZ01000004.1"/>
</dbReference>
<dbReference type="OrthoDB" id="9831876at2"/>
<reference evidence="2 3" key="1">
    <citation type="submission" date="2017-11" db="EMBL/GenBank/DDBJ databases">
        <title>Genomic Encyclopedia of Archaeal and Bacterial Type Strains, Phase II (KMG-II): From Individual Species to Whole Genera.</title>
        <authorList>
            <person name="Goeker M."/>
        </authorList>
    </citation>
    <scope>NUCLEOTIDE SEQUENCE [LARGE SCALE GENOMIC DNA]</scope>
    <source>
        <strain evidence="2 3">DSM 27763</strain>
    </source>
</reference>
<gene>
    <name evidence="2" type="ORF">CLV56_4029</name>
</gene>
<organism evidence="2 3">
    <name type="scientific">Mumia flava</name>
    <dbReference type="NCBI Taxonomy" id="1348852"/>
    <lineage>
        <taxon>Bacteria</taxon>
        <taxon>Bacillati</taxon>
        <taxon>Actinomycetota</taxon>
        <taxon>Actinomycetes</taxon>
        <taxon>Propionibacteriales</taxon>
        <taxon>Nocardioidaceae</taxon>
        <taxon>Mumia</taxon>
    </lineage>
</organism>
<dbReference type="Proteomes" id="UP000230842">
    <property type="component" value="Unassembled WGS sequence"/>
</dbReference>
<proteinExistence type="predicted"/>
<protein>
    <submittedName>
        <fullName evidence="2">Uncharacterized protein</fullName>
    </submittedName>
</protein>
<sequence>MSERDSDAPGPAGAGGPRRPGTRLVALLSAAGTAAAVILGTLIVQRVGDEAADEGVAKADAARFDVDVSFPGNGCSYRGAVGWTDPADASSFESGLDPVADAVEASMQMAEFGTVRLHLALPTTAELTAIDVRTIEVRNESRDDPPVWHLAPQGCGAGQYWRHYLVLLGDSTTETLLVAEGPDDAPVPTTFEPFTVAPGEAVFMDFELVACEPLTHAVAFEVGYKADSGLEKTLVVPEEGVVVSAQAAEHPFMAVVEDVVEHPDPMDLKTFEPPATCEVR</sequence>
<keyword evidence="3" id="KW-1185">Reference proteome</keyword>
<accession>A0A0B2B0Q8</accession>
<dbReference type="EMBL" id="PGEZ01000004">
    <property type="protein sequence ID" value="PJJ48153.1"/>
    <property type="molecule type" value="Genomic_DNA"/>
</dbReference>
<dbReference type="AlphaFoldDB" id="A0A0B2B0Q8"/>
<comment type="caution">
    <text evidence="2">The sequence shown here is derived from an EMBL/GenBank/DDBJ whole genome shotgun (WGS) entry which is preliminary data.</text>
</comment>
<evidence type="ECO:0000256" key="1">
    <source>
        <dbReference type="SAM" id="MobiDB-lite"/>
    </source>
</evidence>
<name>A0A0B2B0Q8_9ACTN</name>
<feature type="region of interest" description="Disordered" evidence="1">
    <location>
        <begin position="1"/>
        <end position="20"/>
    </location>
</feature>
<evidence type="ECO:0000313" key="2">
    <source>
        <dbReference type="EMBL" id="PJJ48153.1"/>
    </source>
</evidence>
<evidence type="ECO:0000313" key="3">
    <source>
        <dbReference type="Proteomes" id="UP000230842"/>
    </source>
</evidence>